<dbReference type="PANTHER" id="PTHR36934">
    <property type="entry name" value="BLR0278 PROTEIN"/>
    <property type="match status" value="1"/>
</dbReference>
<sequence length="137" mass="15416">MVYMSIEVVPGLYCEEECVVEEAHTAKHVGSGDVQVLSTPSMIAFMEKTALKCVEKHLPQEYTTVGTMVNIRHLNPAPKGAKVKVSAKLITVEGKRLLFEVKAYWGTITLGEGTHERFIVNRERFIEKVRSLINQQQ</sequence>
<dbReference type="InterPro" id="IPR025540">
    <property type="entry name" value="FlK"/>
</dbReference>
<dbReference type="eggNOG" id="arCOG04331">
    <property type="taxonomic scope" value="Archaea"/>
</dbReference>
<gene>
    <name evidence="2" type="ordered locus">DKAM_0685</name>
</gene>
<dbReference type="Gene3D" id="3.10.129.10">
    <property type="entry name" value="Hotdog Thioesterase"/>
    <property type="match status" value="1"/>
</dbReference>
<dbReference type="AlphaFoldDB" id="B8D4I0"/>
<dbReference type="KEGG" id="dka:DKAM_0685"/>
<dbReference type="PANTHER" id="PTHR36934:SF1">
    <property type="entry name" value="THIOESTERASE DOMAIN-CONTAINING PROTEIN"/>
    <property type="match status" value="1"/>
</dbReference>
<dbReference type="InterPro" id="IPR054485">
    <property type="entry name" value="FlK-like_dom"/>
</dbReference>
<dbReference type="EMBL" id="CP001140">
    <property type="protein sequence ID" value="ACL11011.1"/>
    <property type="molecule type" value="Genomic_DNA"/>
</dbReference>
<dbReference type="STRING" id="490899.DKAM_0685"/>
<evidence type="ECO:0000259" key="1">
    <source>
        <dbReference type="Pfam" id="PF22636"/>
    </source>
</evidence>
<dbReference type="Proteomes" id="UP000006903">
    <property type="component" value="Chromosome"/>
</dbReference>
<feature type="domain" description="Fluoroacetyl-CoA-specific thioesterase-like" evidence="1">
    <location>
        <begin position="20"/>
        <end position="123"/>
    </location>
</feature>
<evidence type="ECO:0000313" key="2">
    <source>
        <dbReference type="EMBL" id="ACL11011.1"/>
    </source>
</evidence>
<dbReference type="InterPro" id="IPR029069">
    <property type="entry name" value="HotDog_dom_sf"/>
</dbReference>
<dbReference type="HOGENOM" id="CLU_119426_2_0_2"/>
<proteinExistence type="predicted"/>
<name>B8D4I0_DESA1</name>
<accession>B8D4I0</accession>
<protein>
    <submittedName>
        <fullName evidence="2">Thioesterase family protein</fullName>
    </submittedName>
</protein>
<dbReference type="PIRSF" id="PIRSF014972">
    <property type="entry name" value="FlK"/>
    <property type="match status" value="1"/>
</dbReference>
<dbReference type="SUPFAM" id="SSF54637">
    <property type="entry name" value="Thioesterase/thiol ester dehydrase-isomerase"/>
    <property type="match status" value="1"/>
</dbReference>
<dbReference type="Pfam" id="PF22636">
    <property type="entry name" value="FlK"/>
    <property type="match status" value="1"/>
</dbReference>
<reference evidence="2 3" key="1">
    <citation type="journal article" date="2009" name="J. Bacteriol.">
        <title>Complete genome sequence of the anaerobic, protein-degrading hyperthermophilic crenarchaeon Desulfurococcus kamchatkensis.</title>
        <authorList>
            <person name="Ravin N.V."/>
            <person name="Mardanov A.V."/>
            <person name="Beletsky A.V."/>
            <person name="Kublanov I.V."/>
            <person name="Kolganova T.V."/>
            <person name="Lebedinsky A.V."/>
            <person name="Chernyh N.A."/>
            <person name="Bonch-Osmolovskaya E.A."/>
            <person name="Skryabin K.G."/>
        </authorList>
    </citation>
    <scope>NUCLEOTIDE SEQUENCE [LARGE SCALE GENOMIC DNA]</scope>
    <source>
        <strain evidence="3">DSM 18924 / JCM 16383 / VKM B-2413 / 1221n</strain>
    </source>
</reference>
<evidence type="ECO:0000313" key="3">
    <source>
        <dbReference type="Proteomes" id="UP000006903"/>
    </source>
</evidence>
<organism evidence="2 3">
    <name type="scientific">Desulfurococcus amylolyticus (strain DSM 18924 / JCM 16383 / VKM B-2413 / 1221n)</name>
    <name type="common">Desulfurococcus kamchatkensis</name>
    <dbReference type="NCBI Taxonomy" id="490899"/>
    <lineage>
        <taxon>Archaea</taxon>
        <taxon>Thermoproteota</taxon>
        <taxon>Thermoprotei</taxon>
        <taxon>Desulfurococcales</taxon>
        <taxon>Desulfurococcaceae</taxon>
        <taxon>Desulfurococcus</taxon>
    </lineage>
</organism>